<evidence type="ECO:0000256" key="2">
    <source>
        <dbReference type="SAM" id="Phobius"/>
    </source>
</evidence>
<proteinExistence type="predicted"/>
<evidence type="ECO:0000313" key="4">
    <source>
        <dbReference type="Proteomes" id="UP001603013"/>
    </source>
</evidence>
<name>A0ABW6YFY5_9ACTN</name>
<gene>
    <name evidence="3" type="ORF">ACF05T_21960</name>
</gene>
<protein>
    <submittedName>
        <fullName evidence="3">Uncharacterized protein</fullName>
    </submittedName>
</protein>
<reference evidence="3 4" key="1">
    <citation type="submission" date="2024-10" db="EMBL/GenBank/DDBJ databases">
        <title>The Natural Products Discovery Center: Release of the First 8490 Sequenced Strains for Exploring Actinobacteria Biosynthetic Diversity.</title>
        <authorList>
            <person name="Kalkreuter E."/>
            <person name="Kautsar S.A."/>
            <person name="Yang D."/>
            <person name="Bader C.D."/>
            <person name="Teijaro C.N."/>
            <person name="Fluegel L."/>
            <person name="Davis C.M."/>
            <person name="Simpson J.R."/>
            <person name="Lauterbach L."/>
            <person name="Steele A.D."/>
            <person name="Gui C."/>
            <person name="Meng S."/>
            <person name="Li G."/>
            <person name="Viehrig K."/>
            <person name="Ye F."/>
            <person name="Su P."/>
            <person name="Kiefer A.F."/>
            <person name="Nichols A."/>
            <person name="Cepeda A.J."/>
            <person name="Yan W."/>
            <person name="Fan B."/>
            <person name="Jiang Y."/>
            <person name="Adhikari A."/>
            <person name="Zheng C.-J."/>
            <person name="Schuster L."/>
            <person name="Cowan T.M."/>
            <person name="Smanski M.J."/>
            <person name="Chevrette M.G."/>
            <person name="De Carvalho L.P.S."/>
            <person name="Shen B."/>
        </authorList>
    </citation>
    <scope>NUCLEOTIDE SEQUENCE [LARGE SCALE GENOMIC DNA]</scope>
    <source>
        <strain evidence="3 4">NPDC015755</strain>
    </source>
</reference>
<organism evidence="3 4">
    <name type="scientific">Streptomyces lateritius</name>
    <dbReference type="NCBI Taxonomy" id="67313"/>
    <lineage>
        <taxon>Bacteria</taxon>
        <taxon>Bacillati</taxon>
        <taxon>Actinomycetota</taxon>
        <taxon>Actinomycetes</taxon>
        <taxon>Kitasatosporales</taxon>
        <taxon>Streptomycetaceae</taxon>
        <taxon>Streptomyces</taxon>
    </lineage>
</organism>
<dbReference type="EMBL" id="JBIBSM010000011">
    <property type="protein sequence ID" value="MFF8278752.1"/>
    <property type="molecule type" value="Genomic_DNA"/>
</dbReference>
<sequence length="314" mass="31664">MTVTRAARLTGAAFSVALALVLVGWTLRDLAVTTGSPADLAWHWAGDDRPPLRGRAATSGTDPVLIVVYAVTAVAALRSPVAASALAATGAVTLAVRLPGLWATAASSAALVTTLLELALAGALLVTAAAGRRPADTAYEPLPTRPRPGPAVTAGVLLLLAGLVAAAREVHWALELPAEITVDRLTGGRSVLAPLLAPPPGWLTAVLVLLALTAAGSAFARPPYARPLGLVAGALLCGSGVMGLTPAARYELLDRFSGLHGVERLALLSSLFDLLAGAAVVAVLAGRGEPRVAPAPPRALALPPAPPSPRPPGW</sequence>
<evidence type="ECO:0000256" key="1">
    <source>
        <dbReference type="SAM" id="MobiDB-lite"/>
    </source>
</evidence>
<feature type="transmembrane region" description="Helical" evidence="2">
    <location>
        <begin position="201"/>
        <end position="220"/>
    </location>
</feature>
<feature type="transmembrane region" description="Helical" evidence="2">
    <location>
        <begin position="6"/>
        <end position="27"/>
    </location>
</feature>
<feature type="region of interest" description="Disordered" evidence="1">
    <location>
        <begin position="293"/>
        <end position="314"/>
    </location>
</feature>
<keyword evidence="4" id="KW-1185">Reference proteome</keyword>
<feature type="transmembrane region" description="Helical" evidence="2">
    <location>
        <begin position="265"/>
        <end position="285"/>
    </location>
</feature>
<dbReference type="RefSeq" id="WP_391935840.1">
    <property type="nucleotide sequence ID" value="NZ_JBIBSM010000011.1"/>
</dbReference>
<comment type="caution">
    <text evidence="3">The sequence shown here is derived from an EMBL/GenBank/DDBJ whole genome shotgun (WGS) entry which is preliminary data.</text>
</comment>
<feature type="transmembrane region" description="Helical" evidence="2">
    <location>
        <begin position="101"/>
        <end position="128"/>
    </location>
</feature>
<keyword evidence="2" id="KW-1133">Transmembrane helix</keyword>
<accession>A0ABW6YFY5</accession>
<feature type="transmembrane region" description="Helical" evidence="2">
    <location>
        <begin position="227"/>
        <end position="245"/>
    </location>
</feature>
<keyword evidence="2" id="KW-0812">Transmembrane</keyword>
<evidence type="ECO:0000313" key="3">
    <source>
        <dbReference type="EMBL" id="MFF8278752.1"/>
    </source>
</evidence>
<keyword evidence="2" id="KW-0472">Membrane</keyword>
<dbReference type="Proteomes" id="UP001603013">
    <property type="component" value="Unassembled WGS sequence"/>
</dbReference>